<feature type="compositionally biased region" description="Basic residues" evidence="1">
    <location>
        <begin position="624"/>
        <end position="637"/>
    </location>
</feature>
<feature type="compositionally biased region" description="Basic and acidic residues" evidence="1">
    <location>
        <begin position="601"/>
        <end position="623"/>
    </location>
</feature>
<evidence type="ECO:0000256" key="1">
    <source>
        <dbReference type="SAM" id="MobiDB-lite"/>
    </source>
</evidence>
<evidence type="ECO:0000313" key="2">
    <source>
        <dbReference type="EMBL" id="EKT78416.1"/>
    </source>
</evidence>
<feature type="compositionally biased region" description="Basic residues" evidence="1">
    <location>
        <begin position="587"/>
        <end position="600"/>
    </location>
</feature>
<dbReference type="Proteomes" id="UP000005951">
    <property type="component" value="Unassembled WGS sequence"/>
</dbReference>
<accession>K8XC45</accession>
<dbReference type="AlphaFoldDB" id="K8XC45"/>
<protein>
    <submittedName>
        <fullName evidence="2">Putative NAD-specific glutamate dehydrogenase</fullName>
    </submittedName>
</protein>
<proteinExistence type="predicted"/>
<evidence type="ECO:0000313" key="3">
    <source>
        <dbReference type="Proteomes" id="UP000005951"/>
    </source>
</evidence>
<feature type="compositionally biased region" description="Basic residues" evidence="1">
    <location>
        <begin position="559"/>
        <end position="573"/>
    </location>
</feature>
<name>K8XC45_RHOOP</name>
<organism evidence="2 3">
    <name type="scientific">Rhodococcus opacus M213</name>
    <dbReference type="NCBI Taxonomy" id="1129896"/>
    <lineage>
        <taxon>Bacteria</taxon>
        <taxon>Bacillati</taxon>
        <taxon>Actinomycetota</taxon>
        <taxon>Actinomycetes</taxon>
        <taxon>Mycobacteriales</taxon>
        <taxon>Nocardiaceae</taxon>
        <taxon>Rhodococcus</taxon>
    </lineage>
</organism>
<feature type="region of interest" description="Disordered" evidence="1">
    <location>
        <begin position="550"/>
        <end position="657"/>
    </location>
</feature>
<feature type="compositionally biased region" description="Basic residues" evidence="1">
    <location>
        <begin position="644"/>
        <end position="656"/>
    </location>
</feature>
<dbReference type="EMBL" id="AJYC02000107">
    <property type="protein sequence ID" value="EKT78416.1"/>
    <property type="molecule type" value="Genomic_DNA"/>
</dbReference>
<feature type="compositionally biased region" description="Low complexity" evidence="1">
    <location>
        <begin position="574"/>
        <end position="586"/>
    </location>
</feature>
<gene>
    <name evidence="2" type="ORF">WSS_A32855</name>
</gene>
<dbReference type="InterPro" id="IPR019651">
    <property type="entry name" value="Glutamate_DH_NAD-spec"/>
</dbReference>
<dbReference type="Pfam" id="PF10712">
    <property type="entry name" value="NAD-GH"/>
    <property type="match status" value="2"/>
</dbReference>
<sequence>MRLGVLDHPLDLLLGQARALLDLDRVLLASALVLRGHVHDAVGVDVEGDLDLRHPTRCRRNPRELERAEQLVVRGDFTLTLEHLDLHRGLVVVSGGEGLRPLGRDGGVALDELGHHATLGLDAEGQRGDVEEQHVLDLALEDAGLQGGADGDDLVRVDPLVRFLSAGQLAHQIRHGGHTGGTTDEHDLVDVLDGDLRVLDHRLERGPGAVEEIGRDLLELAARQLLVEEQRVLVRVDSDVGQVDRRALRGGQFDLGLLRGLAETLQSHLVLGQIDAVLSLELVDEPLHDPVVPVVTTEVVVAGGGPDFDDALTDFEQRDVEGAATEVEDQDGLFLVALVQAVGQCGRGGLVDDAQDIETGDLAGFLRGLTLGVLEVRGDGDHRVGDVLTQIRFRVPLQFHQHPGTDLLRAVFLVVDRHMPVGADLPFHRAHRPVHVRHCLVLGGLADQHLTVLRECHHRRGRARTLRVGDHLRVAALEHAHHRVRGPQIDTHRASHDRLQHHTGWVWCFRRSFGITPTELECYRLNFPPGRNRGQGEELSVERSTLCVLLGVTAPPSRSPRRTSHRRPRRRSRPATPTSIGRAARTGFRRHRRARKSVSRVRRDAERCARLRRRQAEFRVSRRDPRRRRRQPGRRSRHPDSGRPRSRPRCTRRSRTRRCEVRRAARCRPPWRRPGRTRGSPGCGSWGSCSSPRATAVIADRLVGDGSNHALCARGRALLDS</sequence>
<reference evidence="2 3" key="1">
    <citation type="journal article" date="2013" name="Genome Announc.">
        <title>Draft Genome Sequence of Rhodococcus opacus Strain M213 Shows a Diverse Catabolic Potential.</title>
        <authorList>
            <person name="Pathak A."/>
            <person name="Green S.J."/>
            <person name="Ogram A."/>
            <person name="Chauhan A."/>
        </authorList>
    </citation>
    <scope>NUCLEOTIDE SEQUENCE [LARGE SCALE GENOMIC DNA]</scope>
    <source>
        <strain evidence="2 3">M213</strain>
    </source>
</reference>
<comment type="caution">
    <text evidence="2">The sequence shown here is derived from an EMBL/GenBank/DDBJ whole genome shotgun (WGS) entry which is preliminary data.</text>
</comment>